<name>A0A7W6LJC3_9HYPH</name>
<proteinExistence type="predicted"/>
<reference evidence="1 2" key="1">
    <citation type="submission" date="2020-08" db="EMBL/GenBank/DDBJ databases">
        <title>Genomic Encyclopedia of Type Strains, Phase IV (KMG-IV): sequencing the most valuable type-strain genomes for metagenomic binning, comparative biology and taxonomic classification.</title>
        <authorList>
            <person name="Goeker M."/>
        </authorList>
    </citation>
    <scope>NUCLEOTIDE SEQUENCE [LARGE SCALE GENOMIC DNA]</scope>
    <source>
        <strain evidence="1 2">DSM 29514</strain>
    </source>
</reference>
<dbReference type="RefSeq" id="WP_165131457.1">
    <property type="nucleotide sequence ID" value="NZ_CP049249.1"/>
</dbReference>
<dbReference type="EMBL" id="JACIEC010000003">
    <property type="protein sequence ID" value="MBB4144292.1"/>
    <property type="molecule type" value="Genomic_DNA"/>
</dbReference>
<evidence type="ECO:0008006" key="3">
    <source>
        <dbReference type="Google" id="ProtNLM"/>
    </source>
</evidence>
<sequence length="577" mass="64447">MVTLFQKTYDRMFDRVMNLLRKGDVAEVWSFDDRTTRLEMEAEAKSRGITLRARSAYKPLVNAFLEEIDLSDVTAVSVSYPVSPFADKKRFRLEAYPLAALVGSRSFELQPKAPVEDLCYEVNLSIGSDIHTRTIYAPNRVYVDLTGQNVLSPTGWLKVPERGLDQEIETDFEEIYKDAMKIIAAHGWKSDAPFFEELNVSVQLPQMDLPLPPLDESMSLREALHEDLYFSALEYFTLKSGKMLGDRNVRPGQIVPEITFATGRPELSIELRPYDRRARGGEAQPLDEAQQAAGEAQIVTELNSLRGETLTCETVAGRLVHARYLQGSDAPVLISGGQHANETSGIVGALRAARILSTSASSHFTVIPCENPDGYALQGRLCAENPSHMSHAARYTALGDDLEYRGVSDEALIFEKRLRMQARRQTGAGLHINLHGYPAHEWTRPLTGYVPRGFPAWMIPKGFFLILRHHEEARPEAMALLDHVTRRLASQKDLMAMNRRQHALFETHAGPNGLTLVNGFPCMVTVGNDGLYPVTLITEYPDETLYGAPFVAAHTVQMETVLAAYQAWQENLRPGST</sequence>
<evidence type="ECO:0000313" key="2">
    <source>
        <dbReference type="Proteomes" id="UP000519897"/>
    </source>
</evidence>
<evidence type="ECO:0000313" key="1">
    <source>
        <dbReference type="EMBL" id="MBB4144292.1"/>
    </source>
</evidence>
<dbReference type="SUPFAM" id="SSF53187">
    <property type="entry name" value="Zn-dependent exopeptidases"/>
    <property type="match status" value="1"/>
</dbReference>
<protein>
    <recommendedName>
        <fullName evidence="3">Peptidase M14</fullName>
    </recommendedName>
</protein>
<dbReference type="Gene3D" id="3.40.630.10">
    <property type="entry name" value="Zn peptidases"/>
    <property type="match status" value="1"/>
</dbReference>
<dbReference type="Proteomes" id="UP000519897">
    <property type="component" value="Unassembled WGS sequence"/>
</dbReference>
<dbReference type="AlphaFoldDB" id="A0A7W6LJC3"/>
<organism evidence="1 2">
    <name type="scientific">Rhizobium rhizoryzae</name>
    <dbReference type="NCBI Taxonomy" id="451876"/>
    <lineage>
        <taxon>Bacteria</taxon>
        <taxon>Pseudomonadati</taxon>
        <taxon>Pseudomonadota</taxon>
        <taxon>Alphaproteobacteria</taxon>
        <taxon>Hyphomicrobiales</taxon>
        <taxon>Rhizobiaceae</taxon>
        <taxon>Rhizobium/Agrobacterium group</taxon>
        <taxon>Rhizobium</taxon>
    </lineage>
</organism>
<keyword evidence="2" id="KW-1185">Reference proteome</keyword>
<comment type="caution">
    <text evidence="1">The sequence shown here is derived from an EMBL/GenBank/DDBJ whole genome shotgun (WGS) entry which is preliminary data.</text>
</comment>
<accession>A0A7W6LJC3</accession>
<gene>
    <name evidence="1" type="ORF">GGQ72_002849</name>
</gene>